<keyword evidence="2" id="KW-1185">Reference proteome</keyword>
<dbReference type="Proteomes" id="UP001234178">
    <property type="component" value="Unassembled WGS sequence"/>
</dbReference>
<comment type="caution">
    <text evidence="1">The sequence shown here is derived from an EMBL/GenBank/DDBJ whole genome shotgun (WGS) entry which is preliminary data.</text>
</comment>
<evidence type="ECO:0000313" key="1">
    <source>
        <dbReference type="EMBL" id="KAK4018427.1"/>
    </source>
</evidence>
<protein>
    <submittedName>
        <fullName evidence="1">Uncharacterized protein</fullName>
    </submittedName>
</protein>
<organism evidence="1 2">
    <name type="scientific">Daphnia magna</name>
    <dbReference type="NCBI Taxonomy" id="35525"/>
    <lineage>
        <taxon>Eukaryota</taxon>
        <taxon>Metazoa</taxon>
        <taxon>Ecdysozoa</taxon>
        <taxon>Arthropoda</taxon>
        <taxon>Crustacea</taxon>
        <taxon>Branchiopoda</taxon>
        <taxon>Diplostraca</taxon>
        <taxon>Cladocera</taxon>
        <taxon>Anomopoda</taxon>
        <taxon>Daphniidae</taxon>
        <taxon>Daphnia</taxon>
    </lineage>
</organism>
<gene>
    <name evidence="1" type="ORF">OUZ56_000482</name>
</gene>
<dbReference type="EMBL" id="JAOYFB010000036">
    <property type="protein sequence ID" value="KAK4018427.1"/>
    <property type="molecule type" value="Genomic_DNA"/>
</dbReference>
<evidence type="ECO:0000313" key="2">
    <source>
        <dbReference type="Proteomes" id="UP001234178"/>
    </source>
</evidence>
<sequence>MSATLRNKKWRFDSPAMRSASIQAIEEFPIVRPISEDFLARQKESERLLAVVLSVVSTRPHCQKWNDRTENAVAFIYGPRPLVGVQPLGDQCSLRPLLSSDSDALLLERITVFSIGRRRRIKITATNSLFGPAKFRCNSAGWLRTRTHAQIRHWGLMRKQILPLARNNNSLRHLMISSMAKLWNYKGSQKNEEDHYNLSPSYAITKSQCDA</sequence>
<proteinExistence type="predicted"/>
<reference evidence="1 2" key="1">
    <citation type="journal article" date="2023" name="Nucleic Acids Res.">
        <title>The hologenome of Daphnia magna reveals possible DNA methylation and microbiome-mediated evolution of the host genome.</title>
        <authorList>
            <person name="Chaturvedi A."/>
            <person name="Li X."/>
            <person name="Dhandapani V."/>
            <person name="Marshall H."/>
            <person name="Kissane S."/>
            <person name="Cuenca-Cambronero M."/>
            <person name="Asole G."/>
            <person name="Calvet F."/>
            <person name="Ruiz-Romero M."/>
            <person name="Marangio P."/>
            <person name="Guigo R."/>
            <person name="Rago D."/>
            <person name="Mirbahai L."/>
            <person name="Eastwood N."/>
            <person name="Colbourne J.K."/>
            <person name="Zhou J."/>
            <person name="Mallon E."/>
            <person name="Orsini L."/>
        </authorList>
    </citation>
    <scope>NUCLEOTIDE SEQUENCE [LARGE SCALE GENOMIC DNA]</scope>
    <source>
        <strain evidence="1">LRV0_1</strain>
    </source>
</reference>
<accession>A0ABQ9ZZU1</accession>
<name>A0ABQ9ZZU1_9CRUS</name>